<accession>A0A9C7LA28</accession>
<name>A0A9C7LA28_9BACI</name>
<protein>
    <submittedName>
        <fullName evidence="1">Uncharacterized protein</fullName>
    </submittedName>
</protein>
<proteinExistence type="predicted"/>
<sequence>MLMEVIKVRDYKELSKKAAEIIIQKVKQSNTLTLE</sequence>
<evidence type="ECO:0000313" key="1">
    <source>
        <dbReference type="EMBL" id="CAG9607005.1"/>
    </source>
</evidence>
<gene>
    <name evidence="1" type="ORF">NEOCIP111885_00693</name>
</gene>
<dbReference type="EMBL" id="CAKJTG010000003">
    <property type="protein sequence ID" value="CAG9607005.1"/>
    <property type="molecule type" value="Genomic_DNA"/>
</dbReference>
<keyword evidence="2" id="KW-1185">Reference proteome</keyword>
<organism evidence="1 2">
    <name type="scientific">Pseudoneobacillus rhizosphaerae</name>
    <dbReference type="NCBI Taxonomy" id="2880968"/>
    <lineage>
        <taxon>Bacteria</taxon>
        <taxon>Bacillati</taxon>
        <taxon>Bacillota</taxon>
        <taxon>Bacilli</taxon>
        <taxon>Bacillales</taxon>
        <taxon>Bacillaceae</taxon>
        <taxon>Pseudoneobacillus</taxon>
    </lineage>
</organism>
<reference evidence="1" key="1">
    <citation type="submission" date="2021-10" db="EMBL/GenBank/DDBJ databases">
        <authorList>
            <person name="Criscuolo A."/>
        </authorList>
    </citation>
    <scope>NUCLEOTIDE SEQUENCE</scope>
    <source>
        <strain evidence="1">CIP111885</strain>
    </source>
</reference>
<evidence type="ECO:0000313" key="2">
    <source>
        <dbReference type="Proteomes" id="UP000789845"/>
    </source>
</evidence>
<comment type="caution">
    <text evidence="1">The sequence shown here is derived from an EMBL/GenBank/DDBJ whole genome shotgun (WGS) entry which is preliminary data.</text>
</comment>
<dbReference type="Proteomes" id="UP000789845">
    <property type="component" value="Unassembled WGS sequence"/>
</dbReference>
<dbReference type="AlphaFoldDB" id="A0A9C7LA28"/>